<evidence type="ECO:0000313" key="1">
    <source>
        <dbReference type="EMBL" id="BBJ30994.1"/>
    </source>
</evidence>
<organism evidence="1 2">
    <name type="scientific">Rickettsia asiatica</name>
    <dbReference type="NCBI Taxonomy" id="238800"/>
    <lineage>
        <taxon>Bacteria</taxon>
        <taxon>Pseudomonadati</taxon>
        <taxon>Pseudomonadota</taxon>
        <taxon>Alphaproteobacteria</taxon>
        <taxon>Rickettsiales</taxon>
        <taxon>Rickettsiaceae</taxon>
        <taxon>Rickettsieae</taxon>
        <taxon>Rickettsia</taxon>
        <taxon>spotted fever group</taxon>
    </lineage>
</organism>
<dbReference type="KEGG" id="ras:RAS_01030"/>
<dbReference type="EMBL" id="AP019563">
    <property type="protein sequence ID" value="BBJ30994.1"/>
    <property type="molecule type" value="Genomic_DNA"/>
</dbReference>
<gene>
    <name evidence="1" type="ORF">RAS_01030</name>
</gene>
<accession>A0A510G8V1</accession>
<evidence type="ECO:0000313" key="2">
    <source>
        <dbReference type="Proteomes" id="UP000321183"/>
    </source>
</evidence>
<sequence>MFFKQLQYIEYVKTKMFMNDQTKNDSEELKHLLSDKSFKPQKSWEEVFKELSLNPTNDFFPEGRKDLPLQE</sequence>
<protein>
    <submittedName>
        <fullName evidence="1">Uncharacterized protein</fullName>
    </submittedName>
</protein>
<keyword evidence="2" id="KW-1185">Reference proteome</keyword>
<dbReference type="AlphaFoldDB" id="A0A510G8V1"/>
<reference evidence="1 2" key="1">
    <citation type="submission" date="2019-04" db="EMBL/GenBank/DDBJ databases">
        <title>Draft genome sequence of Rickettsia asiatica Maytaro1284.</title>
        <authorList>
            <person name="Thu M."/>
            <person name="Qiu Y."/>
            <person name="Nakao R."/>
        </authorList>
    </citation>
    <scope>NUCLEOTIDE SEQUENCE [LARGE SCALE GENOMIC DNA]</scope>
    <source>
        <strain evidence="1 2">Maytaro1284</strain>
    </source>
</reference>
<name>A0A510G8V1_9RICK</name>
<dbReference type="Proteomes" id="UP000321183">
    <property type="component" value="Chromosome"/>
</dbReference>
<proteinExistence type="predicted"/>